<evidence type="ECO:0000313" key="2">
    <source>
        <dbReference type="EMBL" id="AVK75135.1"/>
    </source>
</evidence>
<dbReference type="EMBL" id="MG011689">
    <property type="protein sequence ID" value="AVK75135.1"/>
    <property type="molecule type" value="Genomic_DNA"/>
</dbReference>
<keyword evidence="1" id="KW-1133">Transmembrane helix</keyword>
<reference evidence="2" key="1">
    <citation type="journal article" date="2018" name="Nat. Commun.">
        <title>Diversity and evolution of the emerging Pandoraviridae family.</title>
        <authorList>
            <person name="Legendre M."/>
            <person name="Fabre E."/>
            <person name="Poirot O."/>
            <person name="Jeudy S."/>
            <person name="Lartigue A."/>
            <person name="Alempic J.M."/>
            <person name="Beucher L."/>
            <person name="Philippe N."/>
            <person name="Bertaux L."/>
            <person name="Christo-Foroux E."/>
            <person name="Labadie K."/>
            <person name="Coute Y."/>
            <person name="Abergel C."/>
            <person name="Claverie J.M."/>
        </authorList>
    </citation>
    <scope>NUCLEOTIDE SEQUENCE [LARGE SCALE GENOMIC DNA]</scope>
    <source>
        <strain evidence="2">Quercus</strain>
    </source>
</reference>
<keyword evidence="1" id="KW-0812">Transmembrane</keyword>
<accession>A0A2U7U9S5</accession>
<gene>
    <name evidence="2" type="ORF">pqer_cds_713</name>
</gene>
<dbReference type="KEGG" id="vg:36844276"/>
<dbReference type="RefSeq" id="YP_009483404.1">
    <property type="nucleotide sequence ID" value="NC_037667.1"/>
</dbReference>
<sequence>MNRTITSRFAARSSHPLVGQRGYSTHGAHPETQPWTRTAWLAYRNGALGITALGIVCSFGFGLRAGLDAERPLAEVPTWGAARIVLNLPYCIGVGAGWPLLPVYACWYVSTQRTAPRDDSW</sequence>
<dbReference type="Proteomes" id="UP000248852">
    <property type="component" value="Segment"/>
</dbReference>
<feature type="transmembrane region" description="Helical" evidence="1">
    <location>
        <begin position="47"/>
        <end position="67"/>
    </location>
</feature>
<dbReference type="GeneID" id="36844276"/>
<protein>
    <submittedName>
        <fullName evidence="2">Uncharacterized protein</fullName>
    </submittedName>
</protein>
<organism evidence="2">
    <name type="scientific">Pandoravirus quercus</name>
    <dbReference type="NCBI Taxonomy" id="2107709"/>
    <lineage>
        <taxon>Viruses</taxon>
        <taxon>Pandoravirus</taxon>
    </lineage>
</organism>
<feature type="transmembrane region" description="Helical" evidence="1">
    <location>
        <begin position="87"/>
        <end position="109"/>
    </location>
</feature>
<proteinExistence type="predicted"/>
<evidence type="ECO:0000256" key="1">
    <source>
        <dbReference type="SAM" id="Phobius"/>
    </source>
</evidence>
<keyword evidence="1" id="KW-0472">Membrane</keyword>
<name>A0A2U7U9S5_9VIRU</name>